<dbReference type="InterPro" id="IPR014054">
    <property type="entry name" value="Phage_regulatory_Rha"/>
</dbReference>
<feature type="domain" description="Antirepressor protein C-terminal" evidence="1">
    <location>
        <begin position="137"/>
        <end position="240"/>
    </location>
</feature>
<evidence type="ECO:0000313" key="2">
    <source>
        <dbReference type="EMBL" id="MFC0684914.1"/>
    </source>
</evidence>
<comment type="caution">
    <text evidence="2">The sequence shown here is derived from an EMBL/GenBank/DDBJ whole genome shotgun (WGS) entry which is preliminary data.</text>
</comment>
<dbReference type="RefSeq" id="WP_267224135.1">
    <property type="nucleotide sequence ID" value="NZ_JAPCWC010000031.1"/>
</dbReference>
<evidence type="ECO:0000259" key="1">
    <source>
        <dbReference type="Pfam" id="PF03374"/>
    </source>
</evidence>
<evidence type="ECO:0000313" key="3">
    <source>
        <dbReference type="Proteomes" id="UP001589858"/>
    </source>
</evidence>
<dbReference type="Pfam" id="PF03374">
    <property type="entry name" value="ANT"/>
    <property type="match status" value="1"/>
</dbReference>
<gene>
    <name evidence="2" type="ORF">ACFFF8_09935</name>
</gene>
<proteinExistence type="predicted"/>
<dbReference type="Pfam" id="PF09669">
    <property type="entry name" value="Phage_pRha"/>
    <property type="match status" value="1"/>
</dbReference>
<organism evidence="2 3">
    <name type="scientific">Novosphingobium clariflavum</name>
    <dbReference type="NCBI Taxonomy" id="2029884"/>
    <lineage>
        <taxon>Bacteria</taxon>
        <taxon>Pseudomonadati</taxon>
        <taxon>Pseudomonadota</taxon>
        <taxon>Alphaproteobacteria</taxon>
        <taxon>Sphingomonadales</taxon>
        <taxon>Sphingomonadaceae</taxon>
        <taxon>Novosphingobium</taxon>
    </lineage>
</organism>
<keyword evidence="3" id="KW-1185">Reference proteome</keyword>
<dbReference type="EMBL" id="JBHLTM010000034">
    <property type="protein sequence ID" value="MFC0684914.1"/>
    <property type="molecule type" value="Genomic_DNA"/>
</dbReference>
<reference evidence="2 3" key="1">
    <citation type="submission" date="2024-09" db="EMBL/GenBank/DDBJ databases">
        <authorList>
            <person name="Sun Q."/>
            <person name="Mori K."/>
        </authorList>
    </citation>
    <scope>NUCLEOTIDE SEQUENCE [LARGE SCALE GENOMIC DNA]</scope>
    <source>
        <strain evidence="2 3">CICC 11035S</strain>
    </source>
</reference>
<accession>A0ABV6S6Q5</accession>
<dbReference type="InterPro" id="IPR005039">
    <property type="entry name" value="Ant_C"/>
</dbReference>
<dbReference type="Proteomes" id="UP001589858">
    <property type="component" value="Unassembled WGS sequence"/>
</dbReference>
<sequence>MSPISNTLPSAFGNPAQKMTSSEIAELVESRHDKVKQSIDRLVERRVISQPPLGEVKIQRERRVETTTVYVFTGEQGKRDSIIVVAQLCPEFTARLVDRWQELERAFTIDPRRALSDPAALRNLLLENVEKVIELQGEVEEMRPQVQALERIAMSEGSMCITDAAKTLQVQPRALFSYLREHHWIYRRPNSASDIAYQDKLQSGALEHKVTVVTKADGSEKTTTQVRITPKGLARLGKLFPPVAHAA</sequence>
<name>A0ABV6S6Q5_9SPHN</name>
<protein>
    <submittedName>
        <fullName evidence="2">Phage antirepressor KilAC domain-containing protein</fullName>
    </submittedName>
</protein>